<dbReference type="Proteomes" id="UP000465306">
    <property type="component" value="Unassembled WGS sequence"/>
</dbReference>
<evidence type="ECO:0000313" key="1">
    <source>
        <dbReference type="EMBL" id="GFG65239.1"/>
    </source>
</evidence>
<keyword evidence="3" id="KW-1185">Reference proteome</keyword>
<accession>A0AAX1J2S7</accession>
<reference evidence="1 3" key="1">
    <citation type="journal article" date="2019" name="Emerg. Microbes Infect.">
        <title>Comprehensive subspecies identification of 175 nontuberculous mycobacteria species based on 7547 genomic profiles.</title>
        <authorList>
            <person name="Matsumoto Y."/>
            <person name="Kinjo T."/>
            <person name="Motooka D."/>
            <person name="Nabeya D."/>
            <person name="Jung N."/>
            <person name="Uechi K."/>
            <person name="Horii T."/>
            <person name="Iida T."/>
            <person name="Fujita J."/>
            <person name="Nakamura S."/>
        </authorList>
    </citation>
    <scope>NUCLEOTIDE SEQUENCE [LARGE SCALE GENOMIC DNA]</scope>
    <source>
        <strain evidence="1 3">JCM 13573</strain>
    </source>
</reference>
<name>A0AAX1J2S7_9MYCO</name>
<evidence type="ECO:0008006" key="5">
    <source>
        <dbReference type="Google" id="ProtNLM"/>
    </source>
</evidence>
<dbReference type="EMBL" id="CP065047">
    <property type="protein sequence ID" value="QPI35765.1"/>
    <property type="molecule type" value="Genomic_DNA"/>
</dbReference>
<organism evidence="2 4">
    <name type="scientific">Mycobacterium kubicae</name>
    <dbReference type="NCBI Taxonomy" id="120959"/>
    <lineage>
        <taxon>Bacteria</taxon>
        <taxon>Bacillati</taxon>
        <taxon>Actinomycetota</taxon>
        <taxon>Actinomycetes</taxon>
        <taxon>Mycobacteriales</taxon>
        <taxon>Mycobacteriaceae</taxon>
        <taxon>Mycobacterium</taxon>
        <taxon>Mycobacterium simiae complex</taxon>
    </lineage>
</organism>
<sequence>MTVEAQDVRRLLDSAEDDAVLVLIEGRTEVLTPAQLESDDYRGAMQIATRQDVLARVGGTELSERELAEQAEDLDTAVRNLGG</sequence>
<proteinExistence type="predicted"/>
<dbReference type="KEGG" id="mku:I2456_14230"/>
<gene>
    <name evidence="2" type="ORF">I2456_14230</name>
    <name evidence="1" type="ORF">MKUB_27290</name>
</gene>
<dbReference type="AlphaFoldDB" id="A0AAX1J2S7"/>
<dbReference type="Proteomes" id="UP000663583">
    <property type="component" value="Chromosome"/>
</dbReference>
<evidence type="ECO:0000313" key="4">
    <source>
        <dbReference type="Proteomes" id="UP000663583"/>
    </source>
</evidence>
<evidence type="ECO:0000313" key="2">
    <source>
        <dbReference type="EMBL" id="QPI35765.1"/>
    </source>
</evidence>
<evidence type="ECO:0000313" key="3">
    <source>
        <dbReference type="Proteomes" id="UP000465306"/>
    </source>
</evidence>
<reference evidence="1" key="2">
    <citation type="submission" date="2020-02" db="EMBL/GenBank/DDBJ databases">
        <authorList>
            <person name="Matsumoto Y."/>
            <person name="Kinjo T."/>
            <person name="Motooka D."/>
            <person name="Nabeya D."/>
            <person name="Jung N."/>
            <person name="Uechi K."/>
            <person name="Horii T."/>
            <person name="Iida T."/>
            <person name="Fujita J."/>
            <person name="Nakamura S."/>
        </authorList>
    </citation>
    <scope>NUCLEOTIDE SEQUENCE</scope>
    <source>
        <strain evidence="1">JCM 13573</strain>
    </source>
</reference>
<dbReference type="EMBL" id="BLKU01000003">
    <property type="protein sequence ID" value="GFG65239.1"/>
    <property type="molecule type" value="Genomic_DNA"/>
</dbReference>
<protein>
    <recommendedName>
        <fullName evidence="5">Pyridine nucleotide-disulfide oxidoreductase</fullName>
    </recommendedName>
</protein>
<reference evidence="2" key="3">
    <citation type="submission" date="2020-11" db="EMBL/GenBank/DDBJ databases">
        <title>Intraspecies plasmid and genomic variation of Mycobacterium kubicae revealed by the complete genome sequences of two clinical isolates.</title>
        <authorList>
            <person name="Hendrix J.R."/>
            <person name="Epperson L.E."/>
            <person name="Honda J.R."/>
            <person name="Strong M."/>
        </authorList>
    </citation>
    <scope>NUCLEOTIDE SEQUENCE</scope>
    <source>
        <strain evidence="2">JCM 13573</strain>
    </source>
</reference>
<dbReference type="RefSeq" id="WP_068033180.1">
    <property type="nucleotide sequence ID" value="NZ_BLKU01000003.1"/>
</dbReference>